<keyword evidence="6" id="KW-0735">Signal-anchor</keyword>
<dbReference type="Gene3D" id="3.40.50.11660">
    <property type="entry name" value="Glycosyl transferase family 10, C-terminal domain"/>
    <property type="match status" value="1"/>
</dbReference>
<keyword evidence="9" id="KW-0325">Glycoprotein</keyword>
<dbReference type="InterPro" id="IPR055270">
    <property type="entry name" value="Glyco_tran_10_C"/>
</dbReference>
<sequence length="637" mass="71375">MMSSGKGTETRSLAMSRSVDVNSQSDMKDVIKVVLLKVANKTTSRYGVTLFLFCSSLWLLIQAFLALHNGCWISNPQILSKIKEKTSADCRMSPNLAGIHREETEGVHSRERIPDALHLLSRQESGGAVDVERAVFNVIVEMGVAAPAEVPVTMAEGDAQGGQRKESLNVPESEREKRSEDKSVATQNGTESKNDKKIISQEKTIVPERQTVNENVPVNTQAIKTNNETTMKHLGREPTLKPYIPLLPGSGVSALKPVPYTLPRNISKDIVKITKDSWETMGCFNRVTILTPGTNALPNDSEWQELYQSFRKYRMGYYLLQCPENVCDLILRASTSAKTIAEGSAVLVGPGTKSMRNKTRVIMEEVKRLTPDNLLKIYLFSLDSSPMMNYYDPSMANFEYHYSMTYHSQSDVPIPYGRYRKGVGEESARNWAEGKKGLVAWVEDNCDRTFWPRIEYVRELSKHISVDMYGKCGNRTCASTHCKEELKGYKFYLSLEEAACDEFITLNFWQRALSSGAVPVVYGGKKFAYTKVAPPDSFIHIADFESPAALATYLYKLSASDLEYNKFHQWRTLGSVQISGPGFSLDSLCGMVPQLIHLSPPNRRVMSRGKFYRSCRKGIYVNGLAGSGDLSNWAPWR</sequence>
<feature type="domain" description="Fucosyltransferase C-terminal" evidence="13">
    <location>
        <begin position="433"/>
        <end position="576"/>
    </location>
</feature>
<dbReference type="InParanoid" id="A0A7M7LLE8"/>
<evidence type="ECO:0000256" key="7">
    <source>
        <dbReference type="ARBA" id="ARBA00022989"/>
    </source>
</evidence>
<evidence type="ECO:0000313" key="14">
    <source>
        <dbReference type="EnsemblMetazoa" id="XP_003727177"/>
    </source>
</evidence>
<dbReference type="AlphaFoldDB" id="A0A7M7LLE8"/>
<evidence type="ECO:0000256" key="9">
    <source>
        <dbReference type="ARBA" id="ARBA00023180"/>
    </source>
</evidence>
<dbReference type="RefSeq" id="XP_003727177.1">
    <property type="nucleotide sequence ID" value="XM_003727129.3"/>
</dbReference>
<evidence type="ECO:0000256" key="6">
    <source>
        <dbReference type="ARBA" id="ARBA00022968"/>
    </source>
</evidence>
<dbReference type="GO" id="GO:0032580">
    <property type="term" value="C:Golgi cisterna membrane"/>
    <property type="evidence" value="ECO:0007669"/>
    <property type="project" value="UniProtKB-SubCell"/>
</dbReference>
<dbReference type="EC" id="2.4.1.-" evidence="11"/>
<organism evidence="14 15">
    <name type="scientific">Strongylocentrotus purpuratus</name>
    <name type="common">Purple sea urchin</name>
    <dbReference type="NCBI Taxonomy" id="7668"/>
    <lineage>
        <taxon>Eukaryota</taxon>
        <taxon>Metazoa</taxon>
        <taxon>Echinodermata</taxon>
        <taxon>Eleutherozoa</taxon>
        <taxon>Echinozoa</taxon>
        <taxon>Echinoidea</taxon>
        <taxon>Euechinoidea</taxon>
        <taxon>Echinacea</taxon>
        <taxon>Camarodonta</taxon>
        <taxon>Echinidea</taxon>
        <taxon>Strongylocentrotidae</taxon>
        <taxon>Strongylocentrotus</taxon>
    </lineage>
</organism>
<evidence type="ECO:0000313" key="15">
    <source>
        <dbReference type="Proteomes" id="UP000007110"/>
    </source>
</evidence>
<dbReference type="OrthoDB" id="427096at2759"/>
<evidence type="ECO:0000256" key="8">
    <source>
        <dbReference type="ARBA" id="ARBA00023136"/>
    </source>
</evidence>
<evidence type="ECO:0000259" key="13">
    <source>
        <dbReference type="Pfam" id="PF00852"/>
    </source>
</evidence>
<keyword evidence="3 11" id="KW-0328">Glycosyltransferase</keyword>
<dbReference type="Proteomes" id="UP000007110">
    <property type="component" value="Unassembled WGS sequence"/>
</dbReference>
<feature type="compositionally biased region" description="Basic and acidic residues" evidence="12">
    <location>
        <begin position="163"/>
        <end position="183"/>
    </location>
</feature>
<dbReference type="FunFam" id="3.40.50.11660:FF:000002">
    <property type="entry name" value="Alpha-(1,3)-fucosyltransferase"/>
    <property type="match status" value="1"/>
</dbReference>
<dbReference type="InterPro" id="IPR001503">
    <property type="entry name" value="Glyco_trans_10"/>
</dbReference>
<comment type="similarity">
    <text evidence="2 11">Belongs to the glycosyltransferase 10 family.</text>
</comment>
<evidence type="ECO:0000256" key="3">
    <source>
        <dbReference type="ARBA" id="ARBA00022676"/>
    </source>
</evidence>
<reference evidence="14" key="2">
    <citation type="submission" date="2021-01" db="UniProtKB">
        <authorList>
            <consortium name="EnsemblMetazoa"/>
        </authorList>
    </citation>
    <scope>IDENTIFICATION</scope>
</reference>
<evidence type="ECO:0000256" key="1">
    <source>
        <dbReference type="ARBA" id="ARBA00004922"/>
    </source>
</evidence>
<dbReference type="SUPFAM" id="SSF53756">
    <property type="entry name" value="UDP-Glycosyltransferase/glycogen phosphorylase"/>
    <property type="match status" value="1"/>
</dbReference>
<dbReference type="PANTHER" id="PTHR11929">
    <property type="entry name" value="ALPHA- 1,3 -FUCOSYLTRANSFERASE"/>
    <property type="match status" value="1"/>
</dbReference>
<dbReference type="Pfam" id="PF00852">
    <property type="entry name" value="Glyco_transf_10"/>
    <property type="match status" value="1"/>
</dbReference>
<keyword evidence="11" id="KW-0333">Golgi apparatus</keyword>
<dbReference type="UniPathway" id="UPA00378"/>
<dbReference type="GeneID" id="100890802"/>
<feature type="region of interest" description="Disordered" evidence="12">
    <location>
        <begin position="155"/>
        <end position="198"/>
    </location>
</feature>
<reference evidence="15" key="1">
    <citation type="submission" date="2015-02" db="EMBL/GenBank/DDBJ databases">
        <title>Genome sequencing for Strongylocentrotus purpuratus.</title>
        <authorList>
            <person name="Murali S."/>
            <person name="Liu Y."/>
            <person name="Vee V."/>
            <person name="English A."/>
            <person name="Wang M."/>
            <person name="Skinner E."/>
            <person name="Han Y."/>
            <person name="Muzny D.M."/>
            <person name="Worley K.C."/>
            <person name="Gibbs R.A."/>
        </authorList>
    </citation>
    <scope>NUCLEOTIDE SEQUENCE</scope>
</reference>
<keyword evidence="15" id="KW-1185">Reference proteome</keyword>
<keyword evidence="5 11" id="KW-0812">Transmembrane</keyword>
<proteinExistence type="inferred from homology"/>
<evidence type="ECO:0000256" key="10">
    <source>
        <dbReference type="ARBA" id="ARBA00060399"/>
    </source>
</evidence>
<keyword evidence="4 11" id="KW-0808">Transferase</keyword>
<protein>
    <recommendedName>
        <fullName evidence="11">Fucosyltransferase</fullName>
        <ecNumber evidence="11">2.4.1.-</ecNumber>
    </recommendedName>
</protein>
<evidence type="ECO:0000256" key="11">
    <source>
        <dbReference type="RuleBase" id="RU003832"/>
    </source>
</evidence>
<evidence type="ECO:0000256" key="12">
    <source>
        <dbReference type="SAM" id="MobiDB-lite"/>
    </source>
</evidence>
<comment type="pathway">
    <text evidence="1">Protein modification; protein glycosylation.</text>
</comment>
<dbReference type="PANTHER" id="PTHR11929:SF145">
    <property type="entry name" value="ALPHA-(1,3)-FUCOSYLTRANSFERASE FUT-1"/>
    <property type="match status" value="1"/>
</dbReference>
<evidence type="ECO:0000256" key="5">
    <source>
        <dbReference type="ARBA" id="ARBA00022692"/>
    </source>
</evidence>
<dbReference type="EnsemblMetazoa" id="XM_003727129">
    <property type="protein sequence ID" value="XP_003727177"/>
    <property type="gene ID" value="LOC100890802"/>
</dbReference>
<name>A0A7M7LLE8_STRPU</name>
<keyword evidence="8 11" id="KW-0472">Membrane</keyword>
<feature type="transmembrane region" description="Helical" evidence="11">
    <location>
        <begin position="46"/>
        <end position="67"/>
    </location>
</feature>
<dbReference type="GO" id="GO:0046920">
    <property type="term" value="F:alpha-(1-&gt;3)-fucosyltransferase activity"/>
    <property type="evidence" value="ECO:0000318"/>
    <property type="project" value="GO_Central"/>
</dbReference>
<accession>A0A7M7LLE8</accession>
<comment type="subcellular location">
    <subcellularLocation>
        <location evidence="10">Endomembrane system</location>
        <topology evidence="10">Single-pass type II membrane protein</topology>
    </subcellularLocation>
    <subcellularLocation>
        <location evidence="11">Golgi apparatus</location>
        <location evidence="11">Golgi stack membrane</location>
        <topology evidence="11">Single-pass type II membrane protein</topology>
    </subcellularLocation>
</comment>
<dbReference type="KEGG" id="spu:100890802"/>
<keyword evidence="7 11" id="KW-1133">Transmembrane helix</keyword>
<dbReference type="InterPro" id="IPR038577">
    <property type="entry name" value="GT10-like_C_sf"/>
</dbReference>
<evidence type="ECO:0000256" key="4">
    <source>
        <dbReference type="ARBA" id="ARBA00022679"/>
    </source>
</evidence>
<evidence type="ECO:0000256" key="2">
    <source>
        <dbReference type="ARBA" id="ARBA00008919"/>
    </source>
</evidence>